<keyword evidence="3" id="KW-1185">Reference proteome</keyword>
<sequence length="65" mass="7790">MKKYLLNAPENNVENVMDSLLAEMVLDKALRDFRKKKIQMEIDQSLEKRNKEEFFRLTSELKEIS</sequence>
<feature type="domain" description="IDEAL" evidence="1">
    <location>
        <begin position="25"/>
        <end position="61"/>
    </location>
</feature>
<dbReference type="EMBL" id="JARTFS010000001">
    <property type="protein sequence ID" value="MED4399921.1"/>
    <property type="molecule type" value="Genomic_DNA"/>
</dbReference>
<accession>A0ABU6NS00</accession>
<dbReference type="RefSeq" id="WP_066230628.1">
    <property type="nucleotide sequence ID" value="NZ_JARTFQ010000005.1"/>
</dbReference>
<comment type="caution">
    <text evidence="2">The sequence shown here is derived from an EMBL/GenBank/DDBJ whole genome shotgun (WGS) entry which is preliminary data.</text>
</comment>
<evidence type="ECO:0000313" key="2">
    <source>
        <dbReference type="EMBL" id="MED4399921.1"/>
    </source>
</evidence>
<reference evidence="2 3" key="1">
    <citation type="submission" date="2023-03" db="EMBL/GenBank/DDBJ databases">
        <title>Bacillus Genome Sequencing.</title>
        <authorList>
            <person name="Dunlap C."/>
        </authorList>
    </citation>
    <scope>NUCLEOTIDE SEQUENCE [LARGE SCALE GENOMIC DNA]</scope>
    <source>
        <strain evidence="2 3">NRS-1717</strain>
    </source>
</reference>
<dbReference type="InterPro" id="IPR027393">
    <property type="entry name" value="Virus_scaffolding_prot_C"/>
</dbReference>
<evidence type="ECO:0000259" key="1">
    <source>
        <dbReference type="SMART" id="SM00914"/>
    </source>
</evidence>
<dbReference type="SMART" id="SM00914">
    <property type="entry name" value="IDEAL"/>
    <property type="match status" value="1"/>
</dbReference>
<dbReference type="GeneID" id="301141547"/>
<name>A0ABU6NS00_9BACI</name>
<dbReference type="Proteomes" id="UP001342826">
    <property type="component" value="Unassembled WGS sequence"/>
</dbReference>
<gene>
    <name evidence="2" type="ORF">P9271_00915</name>
</gene>
<dbReference type="Gene3D" id="4.10.810.10">
    <property type="entry name" value="Virus Scaffolding Protein, Chain A"/>
    <property type="match status" value="1"/>
</dbReference>
<organism evidence="2 3">
    <name type="scientific">Metabacillus fastidiosus</name>
    <dbReference type="NCBI Taxonomy" id="1458"/>
    <lineage>
        <taxon>Bacteria</taxon>
        <taxon>Bacillati</taxon>
        <taxon>Bacillota</taxon>
        <taxon>Bacilli</taxon>
        <taxon>Bacillales</taxon>
        <taxon>Bacillaceae</taxon>
        <taxon>Metabacillus</taxon>
    </lineage>
</organism>
<protein>
    <submittedName>
        <fullName evidence="2">IDEAL domain-containing protein</fullName>
    </submittedName>
</protein>
<proteinExistence type="predicted"/>
<dbReference type="InterPro" id="IPR014957">
    <property type="entry name" value="IDEAL_dom"/>
</dbReference>
<evidence type="ECO:0000313" key="3">
    <source>
        <dbReference type="Proteomes" id="UP001342826"/>
    </source>
</evidence>
<dbReference type="Pfam" id="PF08858">
    <property type="entry name" value="IDEAL"/>
    <property type="match status" value="1"/>
</dbReference>